<dbReference type="SUPFAM" id="SSF47413">
    <property type="entry name" value="lambda repressor-like DNA-binding domains"/>
    <property type="match status" value="1"/>
</dbReference>
<organism evidence="1 2">
    <name type="scientific">Kangiella profundi</name>
    <dbReference type="NCBI Taxonomy" id="1561924"/>
    <lineage>
        <taxon>Bacteria</taxon>
        <taxon>Pseudomonadati</taxon>
        <taxon>Pseudomonadota</taxon>
        <taxon>Gammaproteobacteria</taxon>
        <taxon>Kangiellales</taxon>
        <taxon>Kangiellaceae</taxon>
        <taxon>Kangiella</taxon>
    </lineage>
</organism>
<gene>
    <name evidence="1" type="primary">higA</name>
    <name evidence="1" type="ORF">CW740_07920</name>
</gene>
<dbReference type="InterPro" id="IPR010982">
    <property type="entry name" value="Lambda_DNA-bd_dom_sf"/>
</dbReference>
<dbReference type="OrthoDB" id="9793869at2"/>
<dbReference type="Proteomes" id="UP000232693">
    <property type="component" value="Chromosome"/>
</dbReference>
<name>A0A2K9ACK9_9GAMM</name>
<dbReference type="EMBL" id="CP025120">
    <property type="protein sequence ID" value="AUD79177.1"/>
    <property type="molecule type" value="Genomic_DNA"/>
</dbReference>
<evidence type="ECO:0000313" key="2">
    <source>
        <dbReference type="Proteomes" id="UP000232693"/>
    </source>
</evidence>
<sequence>MRNTKRRPVTVGQMLVSEFMEPMGIEINELAEAMGVHRNTLSRIVNDKGSLTAPMAIKLAAALGNTPEFWLNIQHSVELWDVRHKAYADEARNVKRVKSHTEPHQTVC</sequence>
<dbReference type="InterPro" id="IPR013430">
    <property type="entry name" value="Toxin_antidote_HigA"/>
</dbReference>
<dbReference type="SMART" id="SM00530">
    <property type="entry name" value="HTH_XRE"/>
    <property type="match status" value="1"/>
</dbReference>
<dbReference type="CDD" id="cd00093">
    <property type="entry name" value="HTH_XRE"/>
    <property type="match status" value="1"/>
</dbReference>
<dbReference type="PANTHER" id="PTHR36924">
    <property type="entry name" value="ANTITOXIN HIGA-1"/>
    <property type="match status" value="1"/>
</dbReference>
<dbReference type="Gene3D" id="1.10.260.40">
    <property type="entry name" value="lambda repressor-like DNA-binding domains"/>
    <property type="match status" value="1"/>
</dbReference>
<dbReference type="GO" id="GO:0003677">
    <property type="term" value="F:DNA binding"/>
    <property type="evidence" value="ECO:0007669"/>
    <property type="project" value="InterPro"/>
</dbReference>
<accession>A0A2K9ACK9</accession>
<dbReference type="RefSeq" id="WP_106647008.1">
    <property type="nucleotide sequence ID" value="NZ_BMGO01000001.1"/>
</dbReference>
<evidence type="ECO:0000313" key="1">
    <source>
        <dbReference type="EMBL" id="AUD79177.1"/>
    </source>
</evidence>
<dbReference type="InterPro" id="IPR001387">
    <property type="entry name" value="Cro/C1-type_HTH"/>
</dbReference>
<dbReference type="PROSITE" id="PS50943">
    <property type="entry name" value="HTH_CROC1"/>
    <property type="match status" value="1"/>
</dbReference>
<dbReference type="AlphaFoldDB" id="A0A2K9ACK9"/>
<dbReference type="Pfam" id="PF01381">
    <property type="entry name" value="HTH_3"/>
    <property type="match status" value="1"/>
</dbReference>
<dbReference type="KEGG" id="kpd:CW740_07920"/>
<keyword evidence="2" id="KW-1185">Reference proteome</keyword>
<protein>
    <submittedName>
        <fullName evidence="1">Addiction module antidote protein, HigA family</fullName>
    </submittedName>
</protein>
<proteinExistence type="predicted"/>
<dbReference type="PANTHER" id="PTHR36924:SF1">
    <property type="entry name" value="ANTITOXIN HIGA-1"/>
    <property type="match status" value="1"/>
</dbReference>
<reference evidence="1 2" key="1">
    <citation type="submission" date="2017-12" db="EMBL/GenBank/DDBJ databases">
        <title>Kangiella profundi FT102 completed genome.</title>
        <authorList>
            <person name="Xu J."/>
            <person name="Wang J."/>
            <person name="Lu Y."/>
        </authorList>
    </citation>
    <scope>NUCLEOTIDE SEQUENCE [LARGE SCALE GENOMIC DNA]</scope>
    <source>
        <strain evidence="1 2">FT102</strain>
    </source>
</reference>
<dbReference type="NCBIfam" id="TIGR02607">
    <property type="entry name" value="antidote_HigA"/>
    <property type="match status" value="1"/>
</dbReference>